<accession>A0A8J6AHK6</accession>
<dbReference type="Proteomes" id="UP000700334">
    <property type="component" value="Unassembled WGS sequence"/>
</dbReference>
<gene>
    <name evidence="2" type="ORF">J0S82_000130</name>
</gene>
<comment type="caution">
    <text evidence="2">The sequence shown here is derived from an EMBL/GenBank/DDBJ whole genome shotgun (WGS) entry which is preliminary data.</text>
</comment>
<feature type="compositionally biased region" description="Low complexity" evidence="1">
    <location>
        <begin position="134"/>
        <end position="144"/>
    </location>
</feature>
<keyword evidence="3" id="KW-1185">Reference proteome</keyword>
<sequence>CFSRVRQRQSACCCREKIRRTPSGAGKISPSICVPPLPLHPRLVSRPLRQSGKRHQRRRAASSAAQPADPSKVTATSGSASNASAHPPLARGASPPDPLLWRPPRERSKMMINEARAASGTRRRPRGARRAGRAARSPLSAPQEGRGREGQRPRGEIKGPHFPPLAPRCPSTRRQGEDGLRSASRTFPRRSRRSRAPSSSTSLLKPQSPKRLCPHSPTSPRGAAGGGRRQLRPVLGRGAPRPGAGGSGARPRTRAAAARERTPRPAEEGESRSALPNATSPGVLWHRTRRERARASQPERPRTRAPHLAQQLRTLSASPGPRPPPLRGHRAAKSQPGKDRLGAACLSAKYWNRVGWGRGSRRSRPLAFLPARSQSGCKRLLRLSLCKQGWPARGAEFPFGFRPSLLNAQPSSVIYEAGASSTRTLRQRRRQTLPEHPPCWLLLTQHLGEKASSSCTQLTQPDPELPCSGKLQKHPSWLALQCW</sequence>
<feature type="compositionally biased region" description="Basic and acidic residues" evidence="1">
    <location>
        <begin position="145"/>
        <end position="159"/>
    </location>
</feature>
<reference evidence="2" key="1">
    <citation type="journal article" date="2021" name="Evol. Appl.">
        <title>The genome of the Pyrenean desman and the effects of bottlenecks and inbreeding on the genomic landscape of an endangered species.</title>
        <authorList>
            <person name="Escoda L."/>
            <person name="Castresana J."/>
        </authorList>
    </citation>
    <scope>NUCLEOTIDE SEQUENCE</scope>
    <source>
        <strain evidence="2">IBE-C5619</strain>
    </source>
</reference>
<organism evidence="2 3">
    <name type="scientific">Galemys pyrenaicus</name>
    <name type="common">Iberian desman</name>
    <name type="synonym">Pyrenean desman</name>
    <dbReference type="NCBI Taxonomy" id="202257"/>
    <lineage>
        <taxon>Eukaryota</taxon>
        <taxon>Metazoa</taxon>
        <taxon>Chordata</taxon>
        <taxon>Craniata</taxon>
        <taxon>Vertebrata</taxon>
        <taxon>Euteleostomi</taxon>
        <taxon>Mammalia</taxon>
        <taxon>Eutheria</taxon>
        <taxon>Laurasiatheria</taxon>
        <taxon>Eulipotyphla</taxon>
        <taxon>Talpidae</taxon>
        <taxon>Galemys</taxon>
    </lineage>
</organism>
<evidence type="ECO:0000313" key="3">
    <source>
        <dbReference type="Proteomes" id="UP000700334"/>
    </source>
</evidence>
<feature type="compositionally biased region" description="Basic residues" evidence="1">
    <location>
        <begin position="51"/>
        <end position="60"/>
    </location>
</feature>
<feature type="compositionally biased region" description="Low complexity" evidence="1">
    <location>
        <begin position="61"/>
        <end position="85"/>
    </location>
</feature>
<feature type="compositionally biased region" description="Basic and acidic residues" evidence="1">
    <location>
        <begin position="257"/>
        <end position="271"/>
    </location>
</feature>
<feature type="compositionally biased region" description="Basic residues" evidence="1">
    <location>
        <begin position="121"/>
        <end position="133"/>
    </location>
</feature>
<feature type="compositionally biased region" description="Basic and acidic residues" evidence="1">
    <location>
        <begin position="293"/>
        <end position="302"/>
    </location>
</feature>
<protein>
    <submittedName>
        <fullName evidence="2">Uncharacterized protein</fullName>
    </submittedName>
</protein>
<evidence type="ECO:0000313" key="2">
    <source>
        <dbReference type="EMBL" id="KAG8521849.1"/>
    </source>
</evidence>
<dbReference type="AlphaFoldDB" id="A0A8J6AHK6"/>
<evidence type="ECO:0000256" key="1">
    <source>
        <dbReference type="SAM" id="MobiDB-lite"/>
    </source>
</evidence>
<feature type="region of interest" description="Disordered" evidence="1">
    <location>
        <begin position="22"/>
        <end position="338"/>
    </location>
</feature>
<proteinExistence type="predicted"/>
<name>A0A8J6AHK6_GALPY</name>
<feature type="non-terminal residue" evidence="2">
    <location>
        <position position="483"/>
    </location>
</feature>
<dbReference type="EMBL" id="JAGFMF010011456">
    <property type="protein sequence ID" value="KAG8521849.1"/>
    <property type="molecule type" value="Genomic_DNA"/>
</dbReference>